<dbReference type="AlphaFoldDB" id="A0A8X6X4Y0"/>
<protein>
    <submittedName>
        <fullName evidence="2">Uncharacterized protein</fullName>
    </submittedName>
</protein>
<comment type="caution">
    <text evidence="2">The sequence shown here is derived from an EMBL/GenBank/DDBJ whole genome shotgun (WGS) entry which is preliminary data.</text>
</comment>
<evidence type="ECO:0000313" key="3">
    <source>
        <dbReference type="Proteomes" id="UP000886998"/>
    </source>
</evidence>
<feature type="region of interest" description="Disordered" evidence="1">
    <location>
        <begin position="1"/>
        <end position="116"/>
    </location>
</feature>
<feature type="compositionally biased region" description="Basic and acidic residues" evidence="1">
    <location>
        <begin position="62"/>
        <end position="72"/>
    </location>
</feature>
<organism evidence="2 3">
    <name type="scientific">Trichonephila inaurata madagascariensis</name>
    <dbReference type="NCBI Taxonomy" id="2747483"/>
    <lineage>
        <taxon>Eukaryota</taxon>
        <taxon>Metazoa</taxon>
        <taxon>Ecdysozoa</taxon>
        <taxon>Arthropoda</taxon>
        <taxon>Chelicerata</taxon>
        <taxon>Arachnida</taxon>
        <taxon>Araneae</taxon>
        <taxon>Araneomorphae</taxon>
        <taxon>Entelegynae</taxon>
        <taxon>Araneoidea</taxon>
        <taxon>Nephilidae</taxon>
        <taxon>Trichonephila</taxon>
        <taxon>Trichonephila inaurata</taxon>
    </lineage>
</organism>
<accession>A0A8X6X4Y0</accession>
<feature type="compositionally biased region" description="Basic residues" evidence="1">
    <location>
        <begin position="100"/>
        <end position="116"/>
    </location>
</feature>
<gene>
    <name evidence="2" type="ORF">TNIN_57541</name>
</gene>
<dbReference type="Proteomes" id="UP000886998">
    <property type="component" value="Unassembled WGS sequence"/>
</dbReference>
<dbReference type="OrthoDB" id="10527820at2759"/>
<evidence type="ECO:0000313" key="2">
    <source>
        <dbReference type="EMBL" id="GFY47008.1"/>
    </source>
</evidence>
<sequence>MCGKPKRSECAQYPTKQNNRRPKPDAPMISSSANDRSRPTLLWGCLGGRVERGRGARRRRNREGVDRAREKLFSVVSFLQSADEKEEGKEEKKSSERISGKRRGRKRKKKVPKERG</sequence>
<feature type="compositionally biased region" description="Basic and acidic residues" evidence="1">
    <location>
        <begin position="82"/>
        <end position="99"/>
    </location>
</feature>
<keyword evidence="3" id="KW-1185">Reference proteome</keyword>
<evidence type="ECO:0000256" key="1">
    <source>
        <dbReference type="SAM" id="MobiDB-lite"/>
    </source>
</evidence>
<dbReference type="EMBL" id="BMAV01005709">
    <property type="protein sequence ID" value="GFY47008.1"/>
    <property type="molecule type" value="Genomic_DNA"/>
</dbReference>
<name>A0A8X6X4Y0_9ARAC</name>
<proteinExistence type="predicted"/>
<reference evidence="2" key="1">
    <citation type="submission" date="2020-08" db="EMBL/GenBank/DDBJ databases">
        <title>Multicomponent nature underlies the extraordinary mechanical properties of spider dragline silk.</title>
        <authorList>
            <person name="Kono N."/>
            <person name="Nakamura H."/>
            <person name="Mori M."/>
            <person name="Yoshida Y."/>
            <person name="Ohtoshi R."/>
            <person name="Malay A.D."/>
            <person name="Moran D.A.P."/>
            <person name="Tomita M."/>
            <person name="Numata K."/>
            <person name="Arakawa K."/>
        </authorList>
    </citation>
    <scope>NUCLEOTIDE SEQUENCE</scope>
</reference>